<dbReference type="AlphaFoldDB" id="A0A6M3LM97"/>
<gene>
    <name evidence="1" type="ORF">MM415B08873_0007</name>
</gene>
<protein>
    <submittedName>
        <fullName evidence="1">Uncharacterized protein</fullName>
    </submittedName>
</protein>
<proteinExistence type="predicted"/>
<organism evidence="1">
    <name type="scientific">viral metagenome</name>
    <dbReference type="NCBI Taxonomy" id="1070528"/>
    <lineage>
        <taxon>unclassified sequences</taxon>
        <taxon>metagenomes</taxon>
        <taxon>organismal metagenomes</taxon>
    </lineage>
</organism>
<dbReference type="EMBL" id="MT143396">
    <property type="protein sequence ID" value="QJA96396.1"/>
    <property type="molecule type" value="Genomic_DNA"/>
</dbReference>
<name>A0A6M3LM97_9ZZZZ</name>
<evidence type="ECO:0000313" key="1">
    <source>
        <dbReference type="EMBL" id="QJA96396.1"/>
    </source>
</evidence>
<reference evidence="1" key="1">
    <citation type="submission" date="2020-03" db="EMBL/GenBank/DDBJ databases">
        <title>The deep terrestrial virosphere.</title>
        <authorList>
            <person name="Holmfeldt K."/>
            <person name="Nilsson E."/>
            <person name="Simone D."/>
            <person name="Lopez-Fernandez M."/>
            <person name="Wu X."/>
            <person name="de Brujin I."/>
            <person name="Lundin D."/>
            <person name="Andersson A."/>
            <person name="Bertilsson S."/>
            <person name="Dopson M."/>
        </authorList>
    </citation>
    <scope>NUCLEOTIDE SEQUENCE</scope>
    <source>
        <strain evidence="1">MM415B08873</strain>
    </source>
</reference>
<accession>A0A6M3LM97</accession>
<sequence length="244" mass="27673">MKLEDVLGSKIYVKESGAVKFEAPKYYLEPFIDSLGENVLSYRVEVASPVSNQNVDSDDVNTAYPKVLVEAHIGTHIEGFDSVIGMIYSLDSKPIVKVYSGENARACINLTIFNVEHVFEQNLLTNYKDVYGKTLLWRNNKEKQAVEFETTLKKLQNQFMDEKQLNELMGYLLLKSRKARIGTSPIVSAAQYLTDPASTYYPYHGEEFRCSKWNVYNSVTQSLHSSDILSKPTKTVSLAKLFLN</sequence>